<sequence length="69" mass="8001">MKQRQLTPLGKKIVKRLVDLNQTQVWLCEKVGVSKVYLNFILHGERSGKKYMDKIIEVLGLDEEEQQSA</sequence>
<evidence type="ECO:0000313" key="2">
    <source>
        <dbReference type="Proteomes" id="UP000276349"/>
    </source>
</evidence>
<accession>A0A3S0HHN0</accession>
<name>A0A3S0HHN0_9BACI</name>
<dbReference type="InterPro" id="IPR001387">
    <property type="entry name" value="Cro/C1-type_HTH"/>
</dbReference>
<dbReference type="EMBL" id="RXNR01000035">
    <property type="protein sequence ID" value="RTQ91912.1"/>
    <property type="molecule type" value="Genomic_DNA"/>
</dbReference>
<dbReference type="SUPFAM" id="SSF47413">
    <property type="entry name" value="lambda repressor-like DNA-binding domains"/>
    <property type="match status" value="1"/>
</dbReference>
<protein>
    <submittedName>
        <fullName evidence="1">XRE family transcriptional regulator</fullName>
    </submittedName>
</protein>
<gene>
    <name evidence="1" type="ORF">EKG35_12600</name>
</gene>
<dbReference type="InterPro" id="IPR010982">
    <property type="entry name" value="Lambda_DNA-bd_dom_sf"/>
</dbReference>
<dbReference type="AlphaFoldDB" id="A0A3S0HHN0"/>
<dbReference type="GO" id="GO:0003677">
    <property type="term" value="F:DNA binding"/>
    <property type="evidence" value="ECO:0007669"/>
    <property type="project" value="InterPro"/>
</dbReference>
<keyword evidence="2" id="KW-1185">Reference proteome</keyword>
<dbReference type="RefSeq" id="WP_126294822.1">
    <property type="nucleotide sequence ID" value="NZ_CP155468.1"/>
</dbReference>
<dbReference type="Gene3D" id="1.10.260.40">
    <property type="entry name" value="lambda repressor-like DNA-binding domains"/>
    <property type="match status" value="1"/>
</dbReference>
<proteinExistence type="predicted"/>
<comment type="caution">
    <text evidence="1">The sequence shown here is derived from an EMBL/GenBank/DDBJ whole genome shotgun (WGS) entry which is preliminary data.</text>
</comment>
<evidence type="ECO:0000313" key="1">
    <source>
        <dbReference type="EMBL" id="RTQ91912.1"/>
    </source>
</evidence>
<dbReference type="OrthoDB" id="2736986at2"/>
<dbReference type="CDD" id="cd00093">
    <property type="entry name" value="HTH_XRE"/>
    <property type="match status" value="1"/>
</dbReference>
<reference evidence="1 2" key="1">
    <citation type="submission" date="2018-12" db="EMBL/GenBank/DDBJ databases">
        <authorList>
            <person name="Yu L."/>
        </authorList>
    </citation>
    <scope>NUCLEOTIDE SEQUENCE [LARGE SCALE GENOMIC DNA]</scope>
    <source>
        <strain evidence="1 2">S5H2222</strain>
    </source>
</reference>
<organism evidence="1 2">
    <name type="scientific">Lysinibacillus telephonicus</name>
    <dbReference type="NCBI Taxonomy" id="1714840"/>
    <lineage>
        <taxon>Bacteria</taxon>
        <taxon>Bacillati</taxon>
        <taxon>Bacillota</taxon>
        <taxon>Bacilli</taxon>
        <taxon>Bacillales</taxon>
        <taxon>Bacillaceae</taxon>
        <taxon>Lysinibacillus</taxon>
    </lineage>
</organism>
<dbReference type="Proteomes" id="UP000276349">
    <property type="component" value="Unassembled WGS sequence"/>
</dbReference>